<dbReference type="SUPFAM" id="SSF47413">
    <property type="entry name" value="lambda repressor-like DNA-binding domains"/>
    <property type="match status" value="1"/>
</dbReference>
<dbReference type="Gene3D" id="1.10.260.40">
    <property type="entry name" value="lambda repressor-like DNA-binding domains"/>
    <property type="match status" value="1"/>
</dbReference>
<dbReference type="SMART" id="SM00530">
    <property type="entry name" value="HTH_XRE"/>
    <property type="match status" value="1"/>
</dbReference>
<dbReference type="PROSITE" id="PS50943">
    <property type="entry name" value="HTH_CROC1"/>
    <property type="match status" value="1"/>
</dbReference>
<dbReference type="Gene3D" id="3.30.450.180">
    <property type="match status" value="1"/>
</dbReference>
<dbReference type="Pfam" id="PF13560">
    <property type="entry name" value="HTH_31"/>
    <property type="match status" value="1"/>
</dbReference>
<dbReference type="CDD" id="cd00093">
    <property type="entry name" value="HTH_XRE"/>
    <property type="match status" value="1"/>
</dbReference>
<dbReference type="PANTHER" id="PTHR35010">
    <property type="entry name" value="BLL4672 PROTEIN-RELATED"/>
    <property type="match status" value="1"/>
</dbReference>
<dbReference type="InterPro" id="IPR010982">
    <property type="entry name" value="Lambda_DNA-bd_dom_sf"/>
</dbReference>
<protein>
    <submittedName>
        <fullName evidence="2">Helix-turn-helix domain-containing protein</fullName>
    </submittedName>
</protein>
<dbReference type="RefSeq" id="WP_210155263.1">
    <property type="nucleotide sequence ID" value="NZ_JAFCNB010000004.1"/>
</dbReference>
<sequence length="259" mass="28320">MDVLADLLRALRSAARPDGPPGRGDEPAAGLRQEEVALLAGINPAYYARLERGDALEPPDWVLGALGRVFGLDDGCMEYLHRVAHPGGDTQVPGRVLRIVDGWRHAPVFAVNRRLDVLAANSMARTLFKGMDHTDNLMRHTFLSDAAREFFPHWEQEARSKVAHLRAAASAGPVPALARLVDELCSESREFRRLWARSDVGAGEYKRMHHHDLGGLDLRHDTLSVESAPGVLLFVCQADPGTASEDALSLLSILAAEDE</sequence>
<dbReference type="InterPro" id="IPR041413">
    <property type="entry name" value="MLTR_LBD"/>
</dbReference>
<feature type="domain" description="HTH cro/C1-type" evidence="1">
    <location>
        <begin position="28"/>
        <end position="80"/>
    </location>
</feature>
<name>A0A941AHC7_9ACTN</name>
<dbReference type="AlphaFoldDB" id="A0A941AHC7"/>
<keyword evidence="3" id="KW-1185">Reference proteome</keyword>
<reference evidence="2" key="1">
    <citation type="submission" date="2021-02" db="EMBL/GenBank/DDBJ databases">
        <title>Draft genome sequence of Microbispora sp. RL4-1S isolated from rice leaves in Thailand.</title>
        <authorList>
            <person name="Muangham S."/>
            <person name="Duangmal K."/>
        </authorList>
    </citation>
    <scope>NUCLEOTIDE SEQUENCE</scope>
    <source>
        <strain evidence="2">RL4-1S</strain>
    </source>
</reference>
<dbReference type="GO" id="GO:0003677">
    <property type="term" value="F:DNA binding"/>
    <property type="evidence" value="ECO:0007669"/>
    <property type="project" value="InterPro"/>
</dbReference>
<evidence type="ECO:0000259" key="1">
    <source>
        <dbReference type="PROSITE" id="PS50943"/>
    </source>
</evidence>
<dbReference type="Pfam" id="PF17765">
    <property type="entry name" value="MLTR_LBD"/>
    <property type="match status" value="1"/>
</dbReference>
<evidence type="ECO:0000313" key="3">
    <source>
        <dbReference type="Proteomes" id="UP000674234"/>
    </source>
</evidence>
<dbReference type="InterPro" id="IPR001387">
    <property type="entry name" value="Cro/C1-type_HTH"/>
</dbReference>
<evidence type="ECO:0000313" key="2">
    <source>
        <dbReference type="EMBL" id="MBP2703946.1"/>
    </source>
</evidence>
<proteinExistence type="predicted"/>
<accession>A0A941AHC7</accession>
<comment type="caution">
    <text evidence="2">The sequence shown here is derived from an EMBL/GenBank/DDBJ whole genome shotgun (WGS) entry which is preliminary data.</text>
</comment>
<dbReference type="EMBL" id="JAFCNB010000004">
    <property type="protein sequence ID" value="MBP2703946.1"/>
    <property type="molecule type" value="Genomic_DNA"/>
</dbReference>
<gene>
    <name evidence="2" type="ORF">JOL79_09010</name>
</gene>
<dbReference type="PANTHER" id="PTHR35010:SF2">
    <property type="entry name" value="BLL4672 PROTEIN"/>
    <property type="match status" value="1"/>
</dbReference>
<organism evidence="2 3">
    <name type="scientific">Microbispora oryzae</name>
    <dbReference type="NCBI Taxonomy" id="2806554"/>
    <lineage>
        <taxon>Bacteria</taxon>
        <taxon>Bacillati</taxon>
        <taxon>Actinomycetota</taxon>
        <taxon>Actinomycetes</taxon>
        <taxon>Streptosporangiales</taxon>
        <taxon>Streptosporangiaceae</taxon>
        <taxon>Microbispora</taxon>
    </lineage>
</organism>
<dbReference type="Proteomes" id="UP000674234">
    <property type="component" value="Unassembled WGS sequence"/>
</dbReference>